<dbReference type="InterPro" id="IPR002575">
    <property type="entry name" value="Aminoglycoside_PTrfase"/>
</dbReference>
<dbReference type="Gene3D" id="3.90.1200.10">
    <property type="match status" value="1"/>
</dbReference>
<name>A0A7W3JB47_9MICO</name>
<accession>A0A7W3JB47</accession>
<proteinExistence type="predicted"/>
<dbReference type="SUPFAM" id="SSF56112">
    <property type="entry name" value="Protein kinase-like (PK-like)"/>
    <property type="match status" value="1"/>
</dbReference>
<dbReference type="Pfam" id="PF01636">
    <property type="entry name" value="APH"/>
    <property type="match status" value="1"/>
</dbReference>
<dbReference type="RefSeq" id="WP_182618879.1">
    <property type="nucleotide sequence ID" value="NZ_BAAATF010000008.1"/>
</dbReference>
<protein>
    <recommendedName>
        <fullName evidence="1">Aminoglycoside phosphotransferase domain-containing protein</fullName>
    </recommendedName>
</protein>
<evidence type="ECO:0000313" key="2">
    <source>
        <dbReference type="EMBL" id="MBA8809616.1"/>
    </source>
</evidence>
<keyword evidence="3" id="KW-1185">Reference proteome</keyword>
<evidence type="ECO:0000313" key="3">
    <source>
        <dbReference type="Proteomes" id="UP000540568"/>
    </source>
</evidence>
<feature type="domain" description="Aminoglycoside phosphotransferase" evidence="1">
    <location>
        <begin position="173"/>
        <end position="233"/>
    </location>
</feature>
<gene>
    <name evidence="2" type="ORF">FHX71_003592</name>
</gene>
<dbReference type="Proteomes" id="UP000540568">
    <property type="component" value="Unassembled WGS sequence"/>
</dbReference>
<organism evidence="2 3">
    <name type="scientific">Promicromonospora sukumoe</name>
    <dbReference type="NCBI Taxonomy" id="88382"/>
    <lineage>
        <taxon>Bacteria</taxon>
        <taxon>Bacillati</taxon>
        <taxon>Actinomycetota</taxon>
        <taxon>Actinomycetes</taxon>
        <taxon>Micrococcales</taxon>
        <taxon>Promicromonosporaceae</taxon>
        <taxon>Promicromonospora</taxon>
    </lineage>
</organism>
<evidence type="ECO:0000259" key="1">
    <source>
        <dbReference type="Pfam" id="PF01636"/>
    </source>
</evidence>
<comment type="caution">
    <text evidence="2">The sequence shown here is derived from an EMBL/GenBank/DDBJ whole genome shotgun (WGS) entry which is preliminary data.</text>
</comment>
<dbReference type="AlphaFoldDB" id="A0A7W3JB47"/>
<dbReference type="EMBL" id="JACGWV010000002">
    <property type="protein sequence ID" value="MBA8809616.1"/>
    <property type="molecule type" value="Genomic_DNA"/>
</dbReference>
<sequence length="277" mass="30273">MSDARRDRLAGLLADAADRFGVTIDGEPVRGSYDRTLAVRASGPAWLRVTAQEPRWAQGLYWDGIATATGPPFGGIPMPPHLRSAEWVERWDDVDQVVRADLIGYVDEPAVGSGLVLDHAVDLPDAWWAGLRAGLGILRRVTVTERRVLEPDVVRSSVLALFGVEIDLDRVDWEVAHGDLHFGNLTAPRLTILDWEYWGWAPAGYDAAVLACSAVLRPDVAARVRAEFADVLGTYSGAVAQLAAADKYLRLVGIGAYPEIAVPVRRQAETLVRERFA</sequence>
<reference evidence="2 3" key="1">
    <citation type="submission" date="2020-07" db="EMBL/GenBank/DDBJ databases">
        <title>Sequencing the genomes of 1000 actinobacteria strains.</title>
        <authorList>
            <person name="Klenk H.-P."/>
        </authorList>
    </citation>
    <scope>NUCLEOTIDE SEQUENCE [LARGE SCALE GENOMIC DNA]</scope>
    <source>
        <strain evidence="2 3">DSM 44121</strain>
    </source>
</reference>
<dbReference type="InterPro" id="IPR011009">
    <property type="entry name" value="Kinase-like_dom_sf"/>
</dbReference>